<evidence type="ECO:0000313" key="10">
    <source>
        <dbReference type="Ensembl" id="ENSCHIP00000022503.1"/>
    </source>
</evidence>
<feature type="binding site" evidence="5">
    <location>
        <begin position="545"/>
        <end position="549"/>
    </location>
    <ligand>
        <name>AMP</name>
        <dbReference type="ChEBI" id="CHEBI:456215"/>
    </ligand>
</feature>
<dbReference type="SUPFAM" id="SSF55781">
    <property type="entry name" value="GAF domain-like"/>
    <property type="match status" value="2"/>
</dbReference>
<dbReference type="PROSITE" id="PS00126">
    <property type="entry name" value="PDEASE_I_1"/>
    <property type="match status" value="1"/>
</dbReference>
<feature type="binding site" evidence="5">
    <location>
        <position position="706"/>
    </location>
    <ligand>
        <name>AMP</name>
        <dbReference type="ChEBI" id="CHEBI:456215"/>
    </ligand>
</feature>
<accession>A0A452FDU1</accession>
<dbReference type="EC" id="3.1.4.-" evidence="7"/>
<dbReference type="InterPro" id="IPR003607">
    <property type="entry name" value="HD/PDEase_dom"/>
</dbReference>
<dbReference type="PROSITE" id="PS51845">
    <property type="entry name" value="PDEASE_I_2"/>
    <property type="match status" value="1"/>
</dbReference>
<dbReference type="PANTHER" id="PTHR11347">
    <property type="entry name" value="CYCLIC NUCLEOTIDE PHOSPHODIESTERASE"/>
    <property type="match status" value="1"/>
</dbReference>
<feature type="binding site" evidence="6">
    <location>
        <position position="586"/>
    </location>
    <ligand>
        <name>Zn(2+)</name>
        <dbReference type="ChEBI" id="CHEBI:29105"/>
        <label>1</label>
    </ligand>
</feature>
<dbReference type="SUPFAM" id="SSF109604">
    <property type="entry name" value="HD-domain/PDEase-like"/>
    <property type="match status" value="1"/>
</dbReference>
<keyword evidence="2 6" id="KW-0479">Metal-binding</keyword>
<dbReference type="Pfam" id="PF00233">
    <property type="entry name" value="PDEase_I"/>
    <property type="match status" value="1"/>
</dbReference>
<dbReference type="GO" id="GO:0004114">
    <property type="term" value="F:3',5'-cyclic-nucleotide phosphodiesterase activity"/>
    <property type="evidence" value="ECO:0007669"/>
    <property type="project" value="InterPro"/>
</dbReference>
<evidence type="ECO:0000256" key="5">
    <source>
        <dbReference type="PIRSR" id="PIRSR623088-2"/>
    </source>
</evidence>
<dbReference type="GO" id="GO:0097381">
    <property type="term" value="C:photoreceptor disc membrane"/>
    <property type="evidence" value="ECO:0007669"/>
    <property type="project" value="UniProtKB-ARBA"/>
</dbReference>
<evidence type="ECO:0000256" key="3">
    <source>
        <dbReference type="ARBA" id="ARBA00022801"/>
    </source>
</evidence>
<dbReference type="Proteomes" id="UP000291000">
    <property type="component" value="Chromosome 6"/>
</dbReference>
<dbReference type="InterPro" id="IPR002073">
    <property type="entry name" value="PDEase_catalytic_dom"/>
</dbReference>
<evidence type="ECO:0000256" key="6">
    <source>
        <dbReference type="PIRSR" id="PIRSR623088-3"/>
    </source>
</evidence>
<keyword evidence="3 7" id="KW-0378">Hydrolase</keyword>
<feature type="active site" description="Proton donor" evidence="4">
    <location>
        <position position="545"/>
    </location>
</feature>
<dbReference type="SMART" id="SM00471">
    <property type="entry name" value="HDc"/>
    <property type="match status" value="1"/>
</dbReference>
<dbReference type="FunFam" id="1.10.1300.10:FF:000005">
    <property type="entry name" value="Phosphodiesterase"/>
    <property type="match status" value="1"/>
</dbReference>
<comment type="similarity">
    <text evidence="7">Belongs to the cyclic nucleotide phosphodiesterase family.</text>
</comment>
<dbReference type="GO" id="GO:0007165">
    <property type="term" value="P:signal transduction"/>
    <property type="evidence" value="ECO:0007669"/>
    <property type="project" value="InterPro"/>
</dbReference>
<dbReference type="InterPro" id="IPR023174">
    <property type="entry name" value="PDEase_CS"/>
</dbReference>
<reference evidence="10" key="2">
    <citation type="submission" date="2025-08" db="UniProtKB">
        <authorList>
            <consortium name="Ensembl"/>
        </authorList>
    </citation>
    <scope>IDENTIFICATION</scope>
</reference>
<evidence type="ECO:0000256" key="1">
    <source>
        <dbReference type="ARBA" id="ARBA00022535"/>
    </source>
</evidence>
<evidence type="ECO:0000256" key="2">
    <source>
        <dbReference type="ARBA" id="ARBA00022723"/>
    </source>
</evidence>
<feature type="binding site" evidence="6">
    <location>
        <position position="585"/>
    </location>
    <ligand>
        <name>Zn(2+)</name>
        <dbReference type="ChEBI" id="CHEBI:29105"/>
        <label>1</label>
    </ligand>
</feature>
<dbReference type="InterPro" id="IPR003018">
    <property type="entry name" value="GAF"/>
</dbReference>
<evidence type="ECO:0000256" key="4">
    <source>
        <dbReference type="PIRSR" id="PIRSR623088-1"/>
    </source>
</evidence>
<evidence type="ECO:0000259" key="9">
    <source>
        <dbReference type="PROSITE" id="PS51845"/>
    </source>
</evidence>
<evidence type="ECO:0000256" key="7">
    <source>
        <dbReference type="RuleBase" id="RU363067"/>
    </source>
</evidence>
<feature type="binding site" evidence="5">
    <location>
        <position position="759"/>
    </location>
    <ligand>
        <name>AMP</name>
        <dbReference type="ChEBI" id="CHEBI:456215"/>
    </ligand>
</feature>
<dbReference type="Gene3D" id="3.30.450.40">
    <property type="match status" value="2"/>
</dbReference>
<name>A0A452FDU1_CAPHI</name>
<protein>
    <recommendedName>
        <fullName evidence="7">Phosphodiesterase</fullName>
        <ecNumber evidence="7">3.1.4.-</ecNumber>
    </recommendedName>
</protein>
<dbReference type="AlphaFoldDB" id="A0A452FDU1"/>
<dbReference type="InterPro" id="IPR029016">
    <property type="entry name" value="GAF-like_dom_sf"/>
</dbReference>
<reference evidence="10" key="3">
    <citation type="submission" date="2025-09" db="UniProtKB">
        <authorList>
            <consortium name="Ensembl"/>
        </authorList>
    </citation>
    <scope>IDENTIFICATION</scope>
</reference>
<feature type="binding site" evidence="6">
    <location>
        <position position="549"/>
    </location>
    <ligand>
        <name>Zn(2+)</name>
        <dbReference type="ChEBI" id="CHEBI:29105"/>
        <label>1</label>
    </ligand>
</feature>
<feature type="binding site" evidence="6">
    <location>
        <position position="586"/>
    </location>
    <ligand>
        <name>Zn(2+)</name>
        <dbReference type="ChEBI" id="CHEBI:29105"/>
        <label>2</label>
    </ligand>
</feature>
<evidence type="ECO:0000313" key="11">
    <source>
        <dbReference type="Proteomes" id="UP000291000"/>
    </source>
</evidence>
<feature type="binding site" evidence="6">
    <location>
        <position position="706"/>
    </location>
    <ligand>
        <name>Zn(2+)</name>
        <dbReference type="ChEBI" id="CHEBI:29105"/>
        <label>1</label>
    </ligand>
</feature>
<keyword evidence="11" id="KW-1185">Reference proteome</keyword>
<dbReference type="EMBL" id="LWLT01000006">
    <property type="status" value="NOT_ANNOTATED_CDS"/>
    <property type="molecule type" value="Genomic_DNA"/>
</dbReference>
<dbReference type="FunFam" id="3.30.450.40:FF:000010">
    <property type="entry name" value="Phosphodiesterase"/>
    <property type="match status" value="1"/>
</dbReference>
<feature type="region of interest" description="Disordered" evidence="8">
    <location>
        <begin position="817"/>
        <end position="843"/>
    </location>
</feature>
<dbReference type="Gene3D" id="1.10.1300.10">
    <property type="entry name" value="3'5'-cyclic nucleotide phosphodiesterase, catalytic domain"/>
    <property type="match status" value="1"/>
</dbReference>
<dbReference type="SMART" id="SM00065">
    <property type="entry name" value="GAF"/>
    <property type="match status" value="2"/>
</dbReference>
<feature type="domain" description="PDEase" evidence="9">
    <location>
        <begin position="469"/>
        <end position="802"/>
    </location>
</feature>
<keyword evidence="1" id="KW-0140">cGMP</keyword>
<dbReference type="PRINTS" id="PR00387">
    <property type="entry name" value="PDIESTERASE1"/>
</dbReference>
<dbReference type="InterPro" id="IPR023088">
    <property type="entry name" value="PDEase"/>
</dbReference>
<dbReference type="Pfam" id="PF01590">
    <property type="entry name" value="GAF"/>
    <property type="match status" value="2"/>
</dbReference>
<dbReference type="Ensembl" id="ENSCHIT00000030363.1">
    <property type="protein sequence ID" value="ENSCHIP00000022503.1"/>
    <property type="gene ID" value="ENSCHIG00000020394.1"/>
</dbReference>
<dbReference type="GO" id="GO:0046872">
    <property type="term" value="F:metal ion binding"/>
    <property type="evidence" value="ECO:0007669"/>
    <property type="project" value="UniProtKB-KW"/>
</dbReference>
<dbReference type="Bgee" id="ENSCHIG00000020394">
    <property type="expression patterns" value="Expressed in testis and 2 other cell types or tissues"/>
</dbReference>
<organism evidence="10 11">
    <name type="scientific">Capra hircus</name>
    <name type="common">Goat</name>
    <dbReference type="NCBI Taxonomy" id="9925"/>
    <lineage>
        <taxon>Eukaryota</taxon>
        <taxon>Metazoa</taxon>
        <taxon>Chordata</taxon>
        <taxon>Craniata</taxon>
        <taxon>Vertebrata</taxon>
        <taxon>Euteleostomi</taxon>
        <taxon>Mammalia</taxon>
        <taxon>Eutheria</taxon>
        <taxon>Laurasiatheria</taxon>
        <taxon>Artiodactyla</taxon>
        <taxon>Ruminantia</taxon>
        <taxon>Pecora</taxon>
        <taxon>Bovidae</taxon>
        <taxon>Caprinae</taxon>
        <taxon>Capra</taxon>
    </lineage>
</organism>
<gene>
    <name evidence="10" type="primary">PDE6B</name>
</gene>
<dbReference type="CDD" id="cd00077">
    <property type="entry name" value="HDc"/>
    <property type="match status" value="1"/>
</dbReference>
<reference evidence="10 11" key="1">
    <citation type="submission" date="2016-04" db="EMBL/GenBank/DDBJ databases">
        <title>Polished mammalian reference genomes with single-molecule sequencing and chromosome conformation capture applied to the Capra hircus genome.</title>
        <authorList>
            <person name="Bickhart D.M."/>
            <person name="Koren S."/>
            <person name="Rosen B."/>
            <person name="Hastie A."/>
            <person name="Liachko I."/>
            <person name="Sullivan S.T."/>
            <person name="Burton J."/>
            <person name="Sayre B.L."/>
            <person name="Huson H.J."/>
            <person name="Lee J."/>
            <person name="Lam E."/>
            <person name="Kelley C.M."/>
            <person name="Hutchison J.L."/>
            <person name="Zhou Y."/>
            <person name="Sun J."/>
            <person name="Crisa A."/>
            <person name="Schwartz J.C."/>
            <person name="Hammond J.A."/>
            <person name="Schroeder S.G."/>
            <person name="Liu G.E."/>
            <person name="Dunham M."/>
            <person name="Shendure J."/>
            <person name="Sonstegard T.S."/>
            <person name="Phillippy A.M."/>
            <person name="Van Tassell C.P."/>
            <person name="Smith T.P."/>
        </authorList>
    </citation>
    <scope>NUCLEOTIDE SEQUENCE [LARGE SCALE GENOMIC DNA]</scope>
</reference>
<proteinExistence type="inferred from homology"/>
<comment type="cofactor">
    <cofactor evidence="7">
        <name>a divalent metal cation</name>
        <dbReference type="ChEBI" id="CHEBI:60240"/>
    </cofactor>
    <text evidence="7">Binds 2 divalent metal cations per subunit. Site 1 may preferentially bind zinc ions, while site 2 has a preference for magnesium and/or manganese ions.</text>
</comment>
<feature type="binding site" evidence="5">
    <location>
        <position position="586"/>
    </location>
    <ligand>
        <name>AMP</name>
        <dbReference type="ChEBI" id="CHEBI:456215"/>
    </ligand>
</feature>
<evidence type="ECO:0000256" key="8">
    <source>
        <dbReference type="SAM" id="MobiDB-lite"/>
    </source>
</evidence>
<dbReference type="GeneTree" id="ENSGT00940000156471"/>
<sequence>MSLSEGQVHRFLDQNPGFADQYFGRKLSPEDVASACEDGCPEGCTSFRELCQVEESAALFELVQDMQESVNMERVVFKILRRLCSILRADRCSLFMYRQRNGVAELATRLFSVQPDSVLEDCLVPPDSEIVFPLDIGVVGHVAQTKKMVNIQDVMECPHFSSFADELTDYVTRNILATPIMNGKDVVAVIMAVNKLDGPCFTSEDEDVFLKYLNFGTLNLKIYHLSYLHNCETRRGQVLLWSANKVFEELTDIERQFHKAFYTVRAYLNCDRYSVGLLDMAKEKEFFDVWPVLMGEAQAYSGPRTPDGREILFYKVIDYILHGKEDIKRGPCSPGDKQAQARVRPRAAVSSGHLSPQEGPLDDSGWIVKNVLSMPIVNKKEEIVGVATFYNRKDGKPFDEQDEVLMESLTQFLGWSVLNTDTYDKMNKLENRKDIAQDMVLYHVRCDREEIQLILPTRERLGKEPADCEEDELGKILKEVLPGPGKFDIYEFHFSDLECTELELVKCGIQMYYELGVVRKFQIPQEVLVRFLFSVSKGYRRITYHNWRHGFNVAQTMFTLLMTGKLKSYYTDLEAFAMVTAGLCHDIDHRGTNNLYQMKSQNPLAKLHGSSILERHHLEFGKFLLSEETLNIYQNLNRRQHEHVIHLMDIAIIATDLALYFKKRTMFQKIVDESKNYEDRKSWVEYLSLETTRKEIVMAMMMTACDLSAITKPWEVQSKVALLVAAEFWEQGDLERTVLDQQPIPMMDRNKAAELPKLQVGFIDFVCTFVYKEFSRFHEEILPMFDRLQNNRKEWKALADEYEAKVKALEEGQKEATAAKKGLGSTPASTRPRGPALACRGRV</sequence>
<dbReference type="InterPro" id="IPR036971">
    <property type="entry name" value="PDEase_catalytic_dom_sf"/>
</dbReference>